<proteinExistence type="predicted"/>
<dbReference type="EMBL" id="JSYZ01000009">
    <property type="protein sequence ID" value="KPA90711.1"/>
    <property type="molecule type" value="Genomic_DNA"/>
</dbReference>
<dbReference type="PATRIC" id="fig|50340.43.peg.6165"/>
<organism evidence="1 2">
    <name type="scientific">Pseudomonas asplenii</name>
    <dbReference type="NCBI Taxonomy" id="53407"/>
    <lineage>
        <taxon>Bacteria</taxon>
        <taxon>Pseudomonadati</taxon>
        <taxon>Pseudomonadota</taxon>
        <taxon>Gammaproteobacteria</taxon>
        <taxon>Pseudomonadales</taxon>
        <taxon>Pseudomonadaceae</taxon>
        <taxon>Pseudomonas</taxon>
    </lineage>
</organism>
<reference evidence="1 2" key="1">
    <citation type="journal article" date="2015" name="PLoS ONE">
        <title>Rice-Infecting Pseudomonas Genomes Are Highly Accessorized and Harbor Multiple Putative Virulence Mechanisms to Cause Sheath Brown Rot.</title>
        <authorList>
            <person name="Quibod I.L."/>
            <person name="Grande G."/>
            <person name="Oreiro E.G."/>
            <person name="Borja F.N."/>
            <person name="Dossa G.S."/>
            <person name="Mauleon R."/>
            <person name="Cruz C.V."/>
            <person name="Oliva R."/>
        </authorList>
    </citation>
    <scope>NUCLEOTIDE SEQUENCE [LARGE SCALE GENOMIC DNA]</scope>
    <source>
        <strain evidence="1 2">IRRI 6609</strain>
    </source>
</reference>
<dbReference type="OrthoDB" id="6891193at2"/>
<dbReference type="Proteomes" id="UP000037931">
    <property type="component" value="Unassembled WGS sequence"/>
</dbReference>
<protein>
    <submittedName>
        <fullName evidence="1">Uncharacterized protein</fullName>
    </submittedName>
</protein>
<comment type="caution">
    <text evidence="1">The sequence shown here is derived from an EMBL/GenBank/DDBJ whole genome shotgun (WGS) entry which is preliminary data.</text>
</comment>
<dbReference type="RefSeq" id="WP_054062983.1">
    <property type="nucleotide sequence ID" value="NZ_JSYZ01000009.1"/>
</dbReference>
<evidence type="ECO:0000313" key="1">
    <source>
        <dbReference type="EMBL" id="KPA90711.1"/>
    </source>
</evidence>
<keyword evidence="2" id="KW-1185">Reference proteome</keyword>
<sequence length="682" mass="75138">MTVSDIKTLAAQGRQAFRKTLAERRTTPKDPVLPVPVGVIDPADGTIGRPYNYAALKVSIQRWTNTPNPGEDNEVFLFWAPGRNPSDGVYQQVDSRLIDGNNLPGFPLEMNIPLEVWGDTEGAFSIKYDIRLANGTTDHSGVFPAIRDTKAPYADADDPEPLKLILPTELEDADLDAAEPTGVEAEIPDYPDYQPKDKIAYWWVTEVPSFDPNDPNAPLPIANVSVPDDRKIYFPVDYIRDKGDGGCFVAYTLFDKAGNRTPLSHPTEVGVAIGVMPSNFQNPSVPQSQPKGFVNQNDALDGIYVVIEEFTPHKPTDNIEVTWGQSKLTAEPIGSSPTWPKRIKVPEDVLIKEYDWSNGGRIPTPIGYRFLRGTVPRGPFTSSVDVYFSVPGPGPDNPIDWPDPVNADMTPGEVFGKSTPGQPNVLVRADDGEDATFEFTFYDDTTADVGKVIEFYWGAYHVEEADIPLKGNEGGEDETVTIPWKYIYDEGNGPKVLVHYRIRDKTSGNWQRSPYTEVNVNAVVYRPDAPEFEGVNDFGFLACPALYDPPYTPGGPNNPDDPSVRLRIPDLSKDLGPGDTLTLKWVAYQHSDPTDGEIAAEYELPVTLGPDWPVTGFVWRIGYDAYVKPIYIPTTSPGGRARATYSFVDKTGETVTSKFADVKVGMYVSDLPCPIPPTQPTP</sequence>
<name>A0A0M9GGM2_9PSED</name>
<accession>A0A0M9GGM2</accession>
<dbReference type="AlphaFoldDB" id="A0A0M9GGM2"/>
<gene>
    <name evidence="1" type="ORF">PF66_02773</name>
</gene>
<evidence type="ECO:0000313" key="2">
    <source>
        <dbReference type="Proteomes" id="UP000037931"/>
    </source>
</evidence>